<dbReference type="InterPro" id="IPR036305">
    <property type="entry name" value="RGS_sf"/>
</dbReference>
<dbReference type="AlphaFoldDB" id="A0A292PK98"/>
<dbReference type="Proteomes" id="UP001412239">
    <property type="component" value="Unassembled WGS sequence"/>
</dbReference>
<reference evidence="3" key="1">
    <citation type="submission" date="2015-10" db="EMBL/GenBank/DDBJ databases">
        <authorList>
            <person name="Regsiter A."/>
            <person name="william w."/>
        </authorList>
    </citation>
    <scope>NUCLEOTIDE SEQUENCE</scope>
    <source>
        <strain evidence="3">Montdore</strain>
    </source>
</reference>
<evidence type="ECO:0008006" key="5">
    <source>
        <dbReference type="Google" id="ProtNLM"/>
    </source>
</evidence>
<dbReference type="EMBL" id="LN891281">
    <property type="protein sequence ID" value="CUS06920.1"/>
    <property type="molecule type" value="Genomic_DNA"/>
</dbReference>
<keyword evidence="4" id="KW-1185">Reference proteome</keyword>
<organism evidence="3 4">
    <name type="scientific">Tuber aestivum</name>
    <name type="common">summer truffle</name>
    <dbReference type="NCBI Taxonomy" id="59557"/>
    <lineage>
        <taxon>Eukaryota</taxon>
        <taxon>Fungi</taxon>
        <taxon>Dikarya</taxon>
        <taxon>Ascomycota</taxon>
        <taxon>Pezizomycotina</taxon>
        <taxon>Pezizomycetes</taxon>
        <taxon>Pezizales</taxon>
        <taxon>Tuberaceae</taxon>
        <taxon>Tuber</taxon>
    </lineage>
</organism>
<dbReference type="PANTHER" id="PTHR39466:SF1">
    <property type="entry name" value="RGS DOMAIN-CONTAINING PROTEIN"/>
    <property type="match status" value="1"/>
</dbReference>
<dbReference type="SUPFAM" id="SSF48097">
    <property type="entry name" value="Regulator of G-protein signaling, RGS"/>
    <property type="match status" value="1"/>
</dbReference>
<dbReference type="InterPro" id="IPR044926">
    <property type="entry name" value="RGS_subdomain_2"/>
</dbReference>
<evidence type="ECO:0000313" key="4">
    <source>
        <dbReference type="Proteomes" id="UP001412239"/>
    </source>
</evidence>
<dbReference type="Gene3D" id="1.10.167.10">
    <property type="entry name" value="Regulator of G-protein Signalling 4, domain 2"/>
    <property type="match status" value="1"/>
</dbReference>
<keyword evidence="2" id="KW-0472">Membrane</keyword>
<proteinExistence type="predicted"/>
<feature type="transmembrane region" description="Helical" evidence="2">
    <location>
        <begin position="424"/>
        <end position="447"/>
    </location>
</feature>
<accession>A0A292PK98</accession>
<feature type="transmembrane region" description="Helical" evidence="2">
    <location>
        <begin position="295"/>
        <end position="318"/>
    </location>
</feature>
<feature type="region of interest" description="Disordered" evidence="1">
    <location>
        <begin position="103"/>
        <end position="125"/>
    </location>
</feature>
<evidence type="ECO:0000256" key="1">
    <source>
        <dbReference type="SAM" id="MobiDB-lite"/>
    </source>
</evidence>
<feature type="region of interest" description="Disordered" evidence="1">
    <location>
        <begin position="371"/>
        <end position="394"/>
    </location>
</feature>
<name>A0A292PK98_9PEZI</name>
<dbReference type="PANTHER" id="PTHR39466">
    <property type="entry name" value="RGS DOMAIN-CONTAINING PROTEIN"/>
    <property type="match status" value="1"/>
</dbReference>
<protein>
    <recommendedName>
        <fullName evidence="5">RGS domain-containing protein</fullName>
    </recommendedName>
</protein>
<feature type="transmembrane region" description="Helical" evidence="2">
    <location>
        <begin position="324"/>
        <end position="343"/>
    </location>
</feature>
<keyword evidence="2" id="KW-0812">Transmembrane</keyword>
<sequence>MVVGVLLYRRPSFVSSTSPRDSSSSELKGLSLVTSNSSHPSRISGIPDSLSFDKIIAGGTCSPITCRDFMSYLLYVEHAAENLQFYLWLRDYTERFNALSENEKALSPPVPVSPLDPRLGPKSGPGVRPDNIVSKFLSDAFCSSPQQPAVPSPTKPNPFTTPPHTPGIFGDSDYELGNSAIAPFSSIESRGLNKINHRQIAAEAYQSAGMGWQPFSVHPFRDEVTRVVAIYIAEGGPRELNVSSRDRMAALHGIVHTTHPSAFDPLRKTVEDALLYQAHPNFIRWSIRNGNPPRIIFAICLGVGTILTGLMIALLLTLSNLSRGWRAMAAIPWVVGISTLFAAHKGMCVVLHGIHARNIHPWELWADEGSNGESSKESFESQATSNSREDEPWRAKYEKRNPIRKIFEKQVRIKEPALRQIQNAIFLQSMIVAIIASAILCAAFVTLPSGGYLP</sequence>
<keyword evidence="2" id="KW-1133">Transmembrane helix</keyword>
<evidence type="ECO:0000256" key="2">
    <source>
        <dbReference type="SAM" id="Phobius"/>
    </source>
</evidence>
<gene>
    <name evidence="3" type="ORF">GSTUAT00008997001</name>
</gene>
<evidence type="ECO:0000313" key="3">
    <source>
        <dbReference type="EMBL" id="CUS06920.1"/>
    </source>
</evidence>